<dbReference type="Proteomes" id="UP000515561">
    <property type="component" value="Chromosome"/>
</dbReference>
<dbReference type="GO" id="GO:0016987">
    <property type="term" value="F:sigma factor activity"/>
    <property type="evidence" value="ECO:0007669"/>
    <property type="project" value="UniProtKB-KW"/>
</dbReference>
<dbReference type="Pfam" id="PF08281">
    <property type="entry name" value="Sigma70_r4_2"/>
    <property type="match status" value="1"/>
</dbReference>
<dbReference type="Pfam" id="PF04542">
    <property type="entry name" value="Sigma70_r2"/>
    <property type="match status" value="1"/>
</dbReference>
<sequence length="169" mass="20056">MKTNLHIEGGININTDILEVFEQYKNFVFRLALSYTKSVHDAEDISQIVFIKMFQNKDKVEEGKEKAWLAKVTVNESKNLLKSFWRKNIVSMEQEIEFENPEYSEIYDKVMKLQAKYRVVILLYYFEAYSTKEIADILNIGQSLVTTRLQRARKKLESILKEECYEYTI</sequence>
<keyword evidence="2" id="KW-0805">Transcription regulation</keyword>
<dbReference type="RefSeq" id="WP_184092713.1">
    <property type="nucleotide sequence ID" value="NZ_AP023367.1"/>
</dbReference>
<keyword evidence="3" id="KW-0731">Sigma factor</keyword>
<evidence type="ECO:0000256" key="1">
    <source>
        <dbReference type="ARBA" id="ARBA00010641"/>
    </source>
</evidence>
<evidence type="ECO:0000256" key="4">
    <source>
        <dbReference type="ARBA" id="ARBA00023163"/>
    </source>
</evidence>
<dbReference type="InterPro" id="IPR039425">
    <property type="entry name" value="RNA_pol_sigma-70-like"/>
</dbReference>
<evidence type="ECO:0000256" key="2">
    <source>
        <dbReference type="ARBA" id="ARBA00023015"/>
    </source>
</evidence>
<dbReference type="InterPro" id="IPR013324">
    <property type="entry name" value="RNA_pol_sigma_r3/r4-like"/>
</dbReference>
<evidence type="ECO:0000313" key="6">
    <source>
        <dbReference type="Proteomes" id="UP000515561"/>
    </source>
</evidence>
<dbReference type="PANTHER" id="PTHR43133">
    <property type="entry name" value="RNA POLYMERASE ECF-TYPE SIGMA FACTO"/>
    <property type="match status" value="1"/>
</dbReference>
<dbReference type="GO" id="GO:0006352">
    <property type="term" value="P:DNA-templated transcription initiation"/>
    <property type="evidence" value="ECO:0007669"/>
    <property type="project" value="InterPro"/>
</dbReference>
<accession>A0A6S6QZR8</accession>
<evidence type="ECO:0000313" key="5">
    <source>
        <dbReference type="EMBL" id="BCJ92865.1"/>
    </source>
</evidence>
<dbReference type="EMBL" id="AP023367">
    <property type="protein sequence ID" value="BCJ92865.1"/>
    <property type="molecule type" value="Genomic_DNA"/>
</dbReference>
<proteinExistence type="inferred from homology"/>
<dbReference type="SUPFAM" id="SSF88659">
    <property type="entry name" value="Sigma3 and sigma4 domains of RNA polymerase sigma factors"/>
    <property type="match status" value="1"/>
</dbReference>
<dbReference type="InterPro" id="IPR013249">
    <property type="entry name" value="RNA_pol_sigma70_r4_t2"/>
</dbReference>
<dbReference type="InterPro" id="IPR013325">
    <property type="entry name" value="RNA_pol_sigma_r2"/>
</dbReference>
<dbReference type="PANTHER" id="PTHR43133:SF51">
    <property type="entry name" value="RNA POLYMERASE SIGMA FACTOR"/>
    <property type="match status" value="1"/>
</dbReference>
<organism evidence="5 6">
    <name type="scientific">Anaerocolumna cellulosilytica</name>
    <dbReference type="NCBI Taxonomy" id="433286"/>
    <lineage>
        <taxon>Bacteria</taxon>
        <taxon>Bacillati</taxon>
        <taxon>Bacillota</taxon>
        <taxon>Clostridia</taxon>
        <taxon>Lachnospirales</taxon>
        <taxon>Lachnospiraceae</taxon>
        <taxon>Anaerocolumna</taxon>
    </lineage>
</organism>
<name>A0A6S6QZR8_9FIRM</name>
<reference evidence="5 6" key="1">
    <citation type="journal article" date="2016" name="Int. J. Syst. Evol. Microbiol.">
        <title>Descriptions of Anaerotaenia torta gen. nov., sp. nov. and Anaerocolumna cellulosilytica gen. nov., sp. nov. isolated from a methanogenic reactor of cattle waste.</title>
        <authorList>
            <person name="Uek A."/>
            <person name="Ohtaki Y."/>
            <person name="Kaku N."/>
            <person name="Ueki K."/>
        </authorList>
    </citation>
    <scope>NUCLEOTIDE SEQUENCE [LARGE SCALE GENOMIC DNA]</scope>
    <source>
        <strain evidence="5 6">SN021</strain>
    </source>
</reference>
<gene>
    <name evidence="5" type="ORF">acsn021_04340</name>
</gene>
<dbReference type="NCBIfam" id="TIGR02937">
    <property type="entry name" value="sigma70-ECF"/>
    <property type="match status" value="1"/>
</dbReference>
<protein>
    <submittedName>
        <fullName evidence="5">Uncharacterized protein</fullName>
    </submittedName>
</protein>
<dbReference type="GO" id="GO:0003677">
    <property type="term" value="F:DNA binding"/>
    <property type="evidence" value="ECO:0007669"/>
    <property type="project" value="InterPro"/>
</dbReference>
<dbReference type="InterPro" id="IPR036388">
    <property type="entry name" value="WH-like_DNA-bd_sf"/>
</dbReference>
<dbReference type="KEGG" id="acel:acsn021_04340"/>
<dbReference type="InterPro" id="IPR007627">
    <property type="entry name" value="RNA_pol_sigma70_r2"/>
</dbReference>
<keyword evidence="4" id="KW-0804">Transcription</keyword>
<evidence type="ECO:0000256" key="3">
    <source>
        <dbReference type="ARBA" id="ARBA00023082"/>
    </source>
</evidence>
<dbReference type="Gene3D" id="1.10.1740.10">
    <property type="match status" value="1"/>
</dbReference>
<dbReference type="CDD" id="cd06171">
    <property type="entry name" value="Sigma70_r4"/>
    <property type="match status" value="1"/>
</dbReference>
<keyword evidence="6" id="KW-1185">Reference proteome</keyword>
<dbReference type="AlphaFoldDB" id="A0A6S6QZR8"/>
<dbReference type="InterPro" id="IPR014284">
    <property type="entry name" value="RNA_pol_sigma-70_dom"/>
</dbReference>
<dbReference type="Gene3D" id="1.10.10.10">
    <property type="entry name" value="Winged helix-like DNA-binding domain superfamily/Winged helix DNA-binding domain"/>
    <property type="match status" value="1"/>
</dbReference>
<comment type="similarity">
    <text evidence="1">Belongs to the sigma-70 factor family. ECF subfamily.</text>
</comment>
<dbReference type="SUPFAM" id="SSF88946">
    <property type="entry name" value="Sigma2 domain of RNA polymerase sigma factors"/>
    <property type="match status" value="1"/>
</dbReference>